<dbReference type="PANTHER" id="PTHR43133:SF8">
    <property type="entry name" value="RNA POLYMERASE SIGMA FACTOR HI_1459-RELATED"/>
    <property type="match status" value="1"/>
</dbReference>
<evidence type="ECO:0008006" key="8">
    <source>
        <dbReference type="Google" id="ProtNLM"/>
    </source>
</evidence>
<dbReference type="PANTHER" id="PTHR43133">
    <property type="entry name" value="RNA POLYMERASE ECF-TYPE SIGMA FACTO"/>
    <property type="match status" value="1"/>
</dbReference>
<dbReference type="InterPro" id="IPR039425">
    <property type="entry name" value="RNA_pol_sigma-70-like"/>
</dbReference>
<reference evidence="7" key="1">
    <citation type="submission" date="2022-12" db="EMBL/GenBank/DDBJ databases">
        <title>Paraconexibacter alkalitolerans sp. nov. and Baekduia alba sp. nov., isolated from soil and emended description of the genera Paraconexibacter (Chun et al., 2020) and Baekduia (An et al., 2020).</title>
        <authorList>
            <person name="Vieira S."/>
            <person name="Huber K.J."/>
            <person name="Geppert A."/>
            <person name="Wolf J."/>
            <person name="Neumann-Schaal M."/>
            <person name="Muesken M."/>
            <person name="Overmann J."/>
        </authorList>
    </citation>
    <scope>NUCLEOTIDE SEQUENCE</scope>
    <source>
        <strain evidence="7">AEG42_29</strain>
    </source>
</reference>
<dbReference type="GO" id="GO:0006352">
    <property type="term" value="P:DNA-templated transcription initiation"/>
    <property type="evidence" value="ECO:0007669"/>
    <property type="project" value="InterPro"/>
</dbReference>
<sequence length="162" mass="16898">MSAAATVVPEAPPRTDAELSADGSRGDRAARAEFYDRHAPRAYRLAAALCLDPHRAARAVEQAFVAASRGLPVGHSDLPAVVWLLITVQRCAASEARDSGQVYAPFARMGPEAAQVVGLSRLGGLSCSEIADGLGVPCSSVKALMREGLHAMLRAHEGNSAP</sequence>
<dbReference type="SUPFAM" id="SSF88659">
    <property type="entry name" value="Sigma3 and sigma4 domains of RNA polymerase sigma factors"/>
    <property type="match status" value="1"/>
</dbReference>
<organism evidence="7">
    <name type="scientific">Paraconexibacter sp. AEG42_29</name>
    <dbReference type="NCBI Taxonomy" id="2997339"/>
    <lineage>
        <taxon>Bacteria</taxon>
        <taxon>Bacillati</taxon>
        <taxon>Actinomycetota</taxon>
        <taxon>Thermoleophilia</taxon>
        <taxon>Solirubrobacterales</taxon>
        <taxon>Paraconexibacteraceae</taxon>
        <taxon>Paraconexibacter</taxon>
    </lineage>
</organism>
<evidence type="ECO:0000256" key="1">
    <source>
        <dbReference type="ARBA" id="ARBA00010641"/>
    </source>
</evidence>
<dbReference type="EMBL" id="CP114014">
    <property type="protein sequence ID" value="XAY06529.1"/>
    <property type="molecule type" value="Genomic_DNA"/>
</dbReference>
<dbReference type="AlphaFoldDB" id="A0AAU7AY42"/>
<dbReference type="SUPFAM" id="SSF88946">
    <property type="entry name" value="Sigma2 domain of RNA polymerase sigma factors"/>
    <property type="match status" value="1"/>
</dbReference>
<dbReference type="GO" id="GO:0003677">
    <property type="term" value="F:DNA binding"/>
    <property type="evidence" value="ECO:0007669"/>
    <property type="project" value="UniProtKB-KW"/>
</dbReference>
<keyword evidence="2" id="KW-0805">Transcription regulation</keyword>
<keyword evidence="3" id="KW-0731">Sigma factor</keyword>
<dbReference type="KEGG" id="parq:DSM112329_03400"/>
<dbReference type="Gene3D" id="1.10.10.10">
    <property type="entry name" value="Winged helix-like DNA-binding domain superfamily/Winged helix DNA-binding domain"/>
    <property type="match status" value="1"/>
</dbReference>
<protein>
    <recommendedName>
        <fullName evidence="8">RNA polymerase sigma-70 region 4 domain-containing protein</fullName>
    </recommendedName>
</protein>
<evidence type="ECO:0000313" key="7">
    <source>
        <dbReference type="EMBL" id="XAY06529.1"/>
    </source>
</evidence>
<name>A0AAU7AY42_9ACTN</name>
<dbReference type="InterPro" id="IPR036388">
    <property type="entry name" value="WH-like_DNA-bd_sf"/>
</dbReference>
<feature type="region of interest" description="Disordered" evidence="6">
    <location>
        <begin position="1"/>
        <end position="25"/>
    </location>
</feature>
<evidence type="ECO:0000256" key="2">
    <source>
        <dbReference type="ARBA" id="ARBA00023015"/>
    </source>
</evidence>
<dbReference type="Gene3D" id="1.10.1740.10">
    <property type="match status" value="1"/>
</dbReference>
<gene>
    <name evidence="7" type="ORF">DSM112329_03400</name>
</gene>
<dbReference type="InterPro" id="IPR013325">
    <property type="entry name" value="RNA_pol_sigma_r2"/>
</dbReference>
<accession>A0AAU7AY42</accession>
<keyword evidence="5" id="KW-0804">Transcription</keyword>
<evidence type="ECO:0000256" key="3">
    <source>
        <dbReference type="ARBA" id="ARBA00023082"/>
    </source>
</evidence>
<comment type="similarity">
    <text evidence="1">Belongs to the sigma-70 factor family. ECF subfamily.</text>
</comment>
<evidence type="ECO:0000256" key="5">
    <source>
        <dbReference type="ARBA" id="ARBA00023163"/>
    </source>
</evidence>
<proteinExistence type="inferred from homology"/>
<keyword evidence="4" id="KW-0238">DNA-binding</keyword>
<dbReference type="GO" id="GO:0016987">
    <property type="term" value="F:sigma factor activity"/>
    <property type="evidence" value="ECO:0007669"/>
    <property type="project" value="UniProtKB-KW"/>
</dbReference>
<evidence type="ECO:0000256" key="4">
    <source>
        <dbReference type="ARBA" id="ARBA00023125"/>
    </source>
</evidence>
<dbReference type="InterPro" id="IPR013324">
    <property type="entry name" value="RNA_pol_sigma_r3/r4-like"/>
</dbReference>
<evidence type="ECO:0000256" key="6">
    <source>
        <dbReference type="SAM" id="MobiDB-lite"/>
    </source>
</evidence>